<evidence type="ECO:0000313" key="2">
    <source>
        <dbReference type="EMBL" id="GIX94706.1"/>
    </source>
</evidence>
<keyword evidence="1" id="KW-1133">Transmembrane helix</keyword>
<gene>
    <name evidence="2" type="ORF">CEXT_761721</name>
</gene>
<proteinExistence type="predicted"/>
<dbReference type="Proteomes" id="UP001054945">
    <property type="component" value="Unassembled WGS sequence"/>
</dbReference>
<protein>
    <submittedName>
        <fullName evidence="2">Uncharacterized protein</fullName>
    </submittedName>
</protein>
<comment type="caution">
    <text evidence="2">The sequence shown here is derived from an EMBL/GenBank/DDBJ whole genome shotgun (WGS) entry which is preliminary data.</text>
</comment>
<reference evidence="2 3" key="1">
    <citation type="submission" date="2021-06" db="EMBL/GenBank/DDBJ databases">
        <title>Caerostris extrusa draft genome.</title>
        <authorList>
            <person name="Kono N."/>
            <person name="Arakawa K."/>
        </authorList>
    </citation>
    <scope>NUCLEOTIDE SEQUENCE [LARGE SCALE GENOMIC DNA]</scope>
</reference>
<dbReference type="AlphaFoldDB" id="A0AAV4PG88"/>
<name>A0AAV4PG88_CAEEX</name>
<evidence type="ECO:0000256" key="1">
    <source>
        <dbReference type="SAM" id="Phobius"/>
    </source>
</evidence>
<keyword evidence="3" id="KW-1185">Reference proteome</keyword>
<organism evidence="2 3">
    <name type="scientific">Caerostris extrusa</name>
    <name type="common">Bark spider</name>
    <name type="synonym">Caerostris bankana</name>
    <dbReference type="NCBI Taxonomy" id="172846"/>
    <lineage>
        <taxon>Eukaryota</taxon>
        <taxon>Metazoa</taxon>
        <taxon>Ecdysozoa</taxon>
        <taxon>Arthropoda</taxon>
        <taxon>Chelicerata</taxon>
        <taxon>Arachnida</taxon>
        <taxon>Araneae</taxon>
        <taxon>Araneomorphae</taxon>
        <taxon>Entelegynae</taxon>
        <taxon>Araneoidea</taxon>
        <taxon>Araneidae</taxon>
        <taxon>Caerostris</taxon>
    </lineage>
</organism>
<evidence type="ECO:0000313" key="3">
    <source>
        <dbReference type="Proteomes" id="UP001054945"/>
    </source>
</evidence>
<accession>A0AAV4PG88</accession>
<keyword evidence="1" id="KW-0472">Membrane</keyword>
<dbReference type="EMBL" id="BPLR01004409">
    <property type="protein sequence ID" value="GIX94706.1"/>
    <property type="molecule type" value="Genomic_DNA"/>
</dbReference>
<keyword evidence="1" id="KW-0812">Transmembrane</keyword>
<sequence length="110" mass="12667">MSWAFSREETPVTPIYLEGAVIRCFFFFFSSLERLALKQNCYLCVVFDVEVEREGIVWPSDLSALLEEGFTFWGILPSFLLTVFPSVFFQRTKSIKVGLRGPCGLHLFKI</sequence>
<feature type="transmembrane region" description="Helical" evidence="1">
    <location>
        <begin position="70"/>
        <end position="89"/>
    </location>
</feature>